<accession>A0A820INV5</accession>
<protein>
    <submittedName>
        <fullName evidence="1">Uncharacterized protein</fullName>
    </submittedName>
</protein>
<name>A0A820INV5_9BILA</name>
<dbReference type="AlphaFoldDB" id="A0A820INV5"/>
<evidence type="ECO:0000313" key="1">
    <source>
        <dbReference type="EMBL" id="CAF4311877.1"/>
    </source>
</evidence>
<proteinExistence type="predicted"/>
<dbReference type="Proteomes" id="UP000663874">
    <property type="component" value="Unassembled WGS sequence"/>
</dbReference>
<organism evidence="1 2">
    <name type="scientific">Rotaria sordida</name>
    <dbReference type="NCBI Taxonomy" id="392033"/>
    <lineage>
        <taxon>Eukaryota</taxon>
        <taxon>Metazoa</taxon>
        <taxon>Spiralia</taxon>
        <taxon>Gnathifera</taxon>
        <taxon>Rotifera</taxon>
        <taxon>Eurotatoria</taxon>
        <taxon>Bdelloidea</taxon>
        <taxon>Philodinida</taxon>
        <taxon>Philodinidae</taxon>
        <taxon>Rotaria</taxon>
    </lineage>
</organism>
<evidence type="ECO:0000313" key="2">
    <source>
        <dbReference type="Proteomes" id="UP000663874"/>
    </source>
</evidence>
<reference evidence="1" key="1">
    <citation type="submission" date="2021-02" db="EMBL/GenBank/DDBJ databases">
        <authorList>
            <person name="Nowell W R."/>
        </authorList>
    </citation>
    <scope>NUCLEOTIDE SEQUENCE</scope>
</reference>
<dbReference type="EMBL" id="CAJOBE010036703">
    <property type="protein sequence ID" value="CAF4311877.1"/>
    <property type="molecule type" value="Genomic_DNA"/>
</dbReference>
<comment type="caution">
    <text evidence="1">The sequence shown here is derived from an EMBL/GenBank/DDBJ whole genome shotgun (WGS) entry which is preliminary data.</text>
</comment>
<gene>
    <name evidence="1" type="ORF">FNK824_LOCUS41026</name>
</gene>
<sequence>MKREDLRWHLDYLAAVKSNVQTAIDQGLNLTQTVEKTTNAMQEYRGYILFDWIHTSLNVPKAFEELKMN</sequence>
<feature type="non-terminal residue" evidence="1">
    <location>
        <position position="69"/>
    </location>
</feature>